<feature type="signal peptide" evidence="2">
    <location>
        <begin position="1"/>
        <end position="25"/>
    </location>
</feature>
<evidence type="ECO:0000256" key="2">
    <source>
        <dbReference type="SAM" id="SignalP"/>
    </source>
</evidence>
<dbReference type="EMBL" id="JAUEPS010000023">
    <property type="protein sequence ID" value="KAK0457180.1"/>
    <property type="molecule type" value="Genomic_DNA"/>
</dbReference>
<evidence type="ECO:0000313" key="4">
    <source>
        <dbReference type="Proteomes" id="UP001175211"/>
    </source>
</evidence>
<reference evidence="3" key="1">
    <citation type="submission" date="2023-06" db="EMBL/GenBank/DDBJ databases">
        <authorList>
            <consortium name="Lawrence Berkeley National Laboratory"/>
            <person name="Ahrendt S."/>
            <person name="Sahu N."/>
            <person name="Indic B."/>
            <person name="Wong-Bajracharya J."/>
            <person name="Merenyi Z."/>
            <person name="Ke H.-M."/>
            <person name="Monk M."/>
            <person name="Kocsube S."/>
            <person name="Drula E."/>
            <person name="Lipzen A."/>
            <person name="Balint B."/>
            <person name="Henrissat B."/>
            <person name="Andreopoulos B."/>
            <person name="Martin F.M."/>
            <person name="Harder C.B."/>
            <person name="Rigling D."/>
            <person name="Ford K.L."/>
            <person name="Foster G.D."/>
            <person name="Pangilinan J."/>
            <person name="Papanicolaou A."/>
            <person name="Barry K."/>
            <person name="LaButti K."/>
            <person name="Viragh M."/>
            <person name="Koriabine M."/>
            <person name="Yan M."/>
            <person name="Riley R."/>
            <person name="Champramary S."/>
            <person name="Plett K.L."/>
            <person name="Tsai I.J."/>
            <person name="Slot J."/>
            <person name="Sipos G."/>
            <person name="Plett J."/>
            <person name="Nagy L.G."/>
            <person name="Grigoriev I.V."/>
        </authorList>
    </citation>
    <scope>NUCLEOTIDE SEQUENCE</scope>
    <source>
        <strain evidence="3">CCBAS 213</strain>
    </source>
</reference>
<keyword evidence="1" id="KW-0472">Membrane</keyword>
<feature type="chain" id="PRO_5041398700" evidence="2">
    <location>
        <begin position="26"/>
        <end position="71"/>
    </location>
</feature>
<keyword evidence="4" id="KW-1185">Reference proteome</keyword>
<gene>
    <name evidence="3" type="ORF">EV420DRAFT_1551981</name>
</gene>
<protein>
    <submittedName>
        <fullName evidence="3">Uncharacterized protein</fullName>
    </submittedName>
</protein>
<dbReference type="Proteomes" id="UP001175211">
    <property type="component" value="Unassembled WGS sequence"/>
</dbReference>
<keyword evidence="1" id="KW-0812">Transmembrane</keyword>
<keyword evidence="2" id="KW-0732">Signal</keyword>
<organism evidence="3 4">
    <name type="scientific">Armillaria tabescens</name>
    <name type="common">Ringless honey mushroom</name>
    <name type="synonym">Agaricus tabescens</name>
    <dbReference type="NCBI Taxonomy" id="1929756"/>
    <lineage>
        <taxon>Eukaryota</taxon>
        <taxon>Fungi</taxon>
        <taxon>Dikarya</taxon>
        <taxon>Basidiomycota</taxon>
        <taxon>Agaricomycotina</taxon>
        <taxon>Agaricomycetes</taxon>
        <taxon>Agaricomycetidae</taxon>
        <taxon>Agaricales</taxon>
        <taxon>Marasmiineae</taxon>
        <taxon>Physalacriaceae</taxon>
        <taxon>Desarmillaria</taxon>
    </lineage>
</organism>
<comment type="caution">
    <text evidence="3">The sequence shown here is derived from an EMBL/GenBank/DDBJ whole genome shotgun (WGS) entry which is preliminary data.</text>
</comment>
<evidence type="ECO:0000313" key="3">
    <source>
        <dbReference type="EMBL" id="KAK0457180.1"/>
    </source>
</evidence>
<proteinExistence type="predicted"/>
<keyword evidence="1" id="KW-1133">Transmembrane helix</keyword>
<name>A0AA39K9W7_ARMTA</name>
<evidence type="ECO:0000256" key="1">
    <source>
        <dbReference type="SAM" id="Phobius"/>
    </source>
</evidence>
<feature type="transmembrane region" description="Helical" evidence="1">
    <location>
        <begin position="20"/>
        <end position="42"/>
    </location>
</feature>
<dbReference type="AlphaFoldDB" id="A0AA39K9W7"/>
<accession>A0AA39K9W7</accession>
<dbReference type="GeneID" id="85357042"/>
<dbReference type="RefSeq" id="XP_060329495.1">
    <property type="nucleotide sequence ID" value="XM_060473494.1"/>
</dbReference>
<sequence length="71" mass="8063">MNQGRFTQLALFYLLRITPLHFVNSDSCVVMTLFGLSVCGVFRKWTSLVSRPLRSSPNILQISKLSSNKIM</sequence>